<evidence type="ECO:0000256" key="2">
    <source>
        <dbReference type="ARBA" id="ARBA00022723"/>
    </source>
</evidence>
<dbReference type="GO" id="GO:0003677">
    <property type="term" value="F:DNA binding"/>
    <property type="evidence" value="ECO:0007669"/>
    <property type="project" value="InterPro"/>
</dbReference>
<evidence type="ECO:0008006" key="7">
    <source>
        <dbReference type="Google" id="ProtNLM"/>
    </source>
</evidence>
<dbReference type="InterPro" id="IPR007889">
    <property type="entry name" value="HTH_Psq"/>
</dbReference>
<comment type="cofactor">
    <cofactor evidence="1">
        <name>a divalent metal cation</name>
        <dbReference type="ChEBI" id="CHEBI:60240"/>
    </cofactor>
</comment>
<dbReference type="Pfam" id="PF13359">
    <property type="entry name" value="DDE_Tnp_4"/>
    <property type="match status" value="1"/>
</dbReference>
<feature type="domain" description="DDE Tnp4" evidence="4">
    <location>
        <begin position="9"/>
        <end position="61"/>
    </location>
</feature>
<evidence type="ECO:0000313" key="5">
    <source>
        <dbReference type="EMBL" id="CAC5388549.1"/>
    </source>
</evidence>
<dbReference type="EMBL" id="CACVKT020004177">
    <property type="protein sequence ID" value="CAC5388549.1"/>
    <property type="molecule type" value="Genomic_DNA"/>
</dbReference>
<evidence type="ECO:0000313" key="6">
    <source>
        <dbReference type="Proteomes" id="UP000507470"/>
    </source>
</evidence>
<keyword evidence="2" id="KW-0479">Metal-binding</keyword>
<evidence type="ECO:0000259" key="3">
    <source>
        <dbReference type="Pfam" id="PF05225"/>
    </source>
</evidence>
<reference evidence="5 6" key="1">
    <citation type="submission" date="2020-06" db="EMBL/GenBank/DDBJ databases">
        <authorList>
            <person name="Li R."/>
            <person name="Bekaert M."/>
        </authorList>
    </citation>
    <scope>NUCLEOTIDE SEQUENCE [LARGE SCALE GENOMIC DNA]</scope>
    <source>
        <strain evidence="6">wild</strain>
    </source>
</reference>
<proteinExistence type="predicted"/>
<dbReference type="GO" id="GO:0046872">
    <property type="term" value="F:metal ion binding"/>
    <property type="evidence" value="ECO:0007669"/>
    <property type="project" value="UniProtKB-KW"/>
</dbReference>
<protein>
    <recommendedName>
        <fullName evidence="7">DDE Tnp4 domain-containing protein</fullName>
    </recommendedName>
</protein>
<dbReference type="InterPro" id="IPR027806">
    <property type="entry name" value="HARBI1_dom"/>
</dbReference>
<feature type="domain" description="HTH psq-type" evidence="3">
    <location>
        <begin position="101"/>
        <end position="140"/>
    </location>
</feature>
<dbReference type="InterPro" id="IPR009057">
    <property type="entry name" value="Homeodomain-like_sf"/>
</dbReference>
<organism evidence="5 6">
    <name type="scientific">Mytilus coruscus</name>
    <name type="common">Sea mussel</name>
    <dbReference type="NCBI Taxonomy" id="42192"/>
    <lineage>
        <taxon>Eukaryota</taxon>
        <taxon>Metazoa</taxon>
        <taxon>Spiralia</taxon>
        <taxon>Lophotrochozoa</taxon>
        <taxon>Mollusca</taxon>
        <taxon>Bivalvia</taxon>
        <taxon>Autobranchia</taxon>
        <taxon>Pteriomorphia</taxon>
        <taxon>Mytilida</taxon>
        <taxon>Mytiloidea</taxon>
        <taxon>Mytilidae</taxon>
        <taxon>Mytilinae</taxon>
        <taxon>Mytilus</taxon>
    </lineage>
</organism>
<dbReference type="Gene3D" id="1.10.10.60">
    <property type="entry name" value="Homeodomain-like"/>
    <property type="match status" value="1"/>
</dbReference>
<keyword evidence="6" id="KW-1185">Reference proteome</keyword>
<evidence type="ECO:0000259" key="4">
    <source>
        <dbReference type="Pfam" id="PF13359"/>
    </source>
</evidence>
<evidence type="ECO:0000256" key="1">
    <source>
        <dbReference type="ARBA" id="ARBA00001968"/>
    </source>
</evidence>
<dbReference type="Proteomes" id="UP000507470">
    <property type="component" value="Unassembled WGS sequence"/>
</dbReference>
<dbReference type="AlphaFoldDB" id="A0A6J8C0H5"/>
<sequence length="320" mass="36318">MLYIINTRPQVRYNNANTKTRAIIERCFVWRKKRFKVLHGEIRTRPDSAVKTIMACAVLHNITLHQPNEPEIPIIPVNMQDSRHINQVHQPGGKAKYRTYSPTALTRAYSAIMVDKLSINRASKSYGVPFQTLRDRVTGNVDPECFTMDNALFFTLDEESQLVIHLKEMAQLGYGYNRQEIVDIATDYAVMLDKKTKNDKPLTLTWFYGMLGRWPDLKVVKPRALEVARAKAANKENITKYFNELEKSLLKYDLMDKPHLIYNVDEKGVTINRNPSKVVSGVETSSQEVTSGKGDTVPILGCGNATGNTLPLTLSSQDRE</sequence>
<dbReference type="Pfam" id="PF05225">
    <property type="entry name" value="HTH_psq"/>
    <property type="match status" value="1"/>
</dbReference>
<dbReference type="OrthoDB" id="10043687at2759"/>
<dbReference type="SUPFAM" id="SSF46689">
    <property type="entry name" value="Homeodomain-like"/>
    <property type="match status" value="1"/>
</dbReference>
<accession>A0A6J8C0H5</accession>
<name>A0A6J8C0H5_MYTCO</name>
<gene>
    <name evidence="5" type="ORF">MCOR_23805</name>
</gene>